<organism evidence="2 3">
    <name type="scientific">Devosia nanyangense</name>
    <dbReference type="NCBI Taxonomy" id="1228055"/>
    <lineage>
        <taxon>Bacteria</taxon>
        <taxon>Pseudomonadati</taxon>
        <taxon>Pseudomonadota</taxon>
        <taxon>Alphaproteobacteria</taxon>
        <taxon>Hyphomicrobiales</taxon>
        <taxon>Devosiaceae</taxon>
        <taxon>Devosia</taxon>
    </lineage>
</organism>
<dbReference type="PANTHER" id="PTHR46211:SF14">
    <property type="entry name" value="GLYCEROPHOSPHODIESTER PHOSPHODIESTERASE"/>
    <property type="match status" value="1"/>
</dbReference>
<dbReference type="PANTHER" id="PTHR46211">
    <property type="entry name" value="GLYCEROPHOSPHORYL DIESTER PHOSPHODIESTERASE"/>
    <property type="match status" value="1"/>
</dbReference>
<dbReference type="Proteomes" id="UP000782610">
    <property type="component" value="Unassembled WGS sequence"/>
</dbReference>
<dbReference type="InterPro" id="IPR030395">
    <property type="entry name" value="GP_PDE_dom"/>
</dbReference>
<proteinExistence type="predicted"/>
<accession>A0A933L3F8</accession>
<dbReference type="InterPro" id="IPR017946">
    <property type="entry name" value="PLC-like_Pdiesterase_TIM-brl"/>
</dbReference>
<dbReference type="GO" id="GO:0008081">
    <property type="term" value="F:phosphoric diester hydrolase activity"/>
    <property type="evidence" value="ECO:0007669"/>
    <property type="project" value="InterPro"/>
</dbReference>
<dbReference type="PROSITE" id="PS51704">
    <property type="entry name" value="GP_PDE"/>
    <property type="match status" value="1"/>
</dbReference>
<name>A0A933L3F8_9HYPH</name>
<dbReference type="Gene3D" id="3.20.20.190">
    <property type="entry name" value="Phosphatidylinositol (PI) phosphodiesterase"/>
    <property type="match status" value="1"/>
</dbReference>
<protein>
    <submittedName>
        <fullName evidence="2">Glycerophosphoryl diester phosphodiesterase</fullName>
    </submittedName>
</protein>
<comment type="caution">
    <text evidence="2">The sequence shown here is derived from an EMBL/GenBank/DDBJ whole genome shotgun (WGS) entry which is preliminary data.</text>
</comment>
<dbReference type="GO" id="GO:0006629">
    <property type="term" value="P:lipid metabolic process"/>
    <property type="evidence" value="ECO:0007669"/>
    <property type="project" value="InterPro"/>
</dbReference>
<gene>
    <name evidence="2" type="ORF">HY834_17255</name>
</gene>
<dbReference type="AlphaFoldDB" id="A0A933L3F8"/>
<reference evidence="2" key="1">
    <citation type="submission" date="2020-07" db="EMBL/GenBank/DDBJ databases">
        <title>Huge and variable diversity of episymbiotic CPR bacteria and DPANN archaea in groundwater ecosystems.</title>
        <authorList>
            <person name="He C.Y."/>
            <person name="Keren R."/>
            <person name="Whittaker M."/>
            <person name="Farag I.F."/>
            <person name="Doudna J."/>
            <person name="Cate J.H.D."/>
            <person name="Banfield J.F."/>
        </authorList>
    </citation>
    <scope>NUCLEOTIDE SEQUENCE</scope>
    <source>
        <strain evidence="2">NC_groundwater_1586_Pr3_B-0.1um_66_15</strain>
    </source>
</reference>
<evidence type="ECO:0000259" key="1">
    <source>
        <dbReference type="PROSITE" id="PS51704"/>
    </source>
</evidence>
<feature type="domain" description="GP-PDE" evidence="1">
    <location>
        <begin position="6"/>
        <end position="248"/>
    </location>
</feature>
<evidence type="ECO:0000313" key="2">
    <source>
        <dbReference type="EMBL" id="MBI4923489.1"/>
    </source>
</evidence>
<evidence type="ECO:0000313" key="3">
    <source>
        <dbReference type="Proteomes" id="UP000782610"/>
    </source>
</evidence>
<sequence length="253" mass="26655">MSSPARLVIAHRGHKVAAPEQTLAAWRRAIDCGATMIEADLRFTRDGVPVLLHDRLLDRTTSGRGPVTAMDWAEVAKFDAGSWFDQRFSAERVPRLDDLFALAVARGVALCIEAKGEAGAENARAALFAAHEIAWRGRLDIDVVASFDHAALAAAAAAVPGLRTAPDRLPERGPSTATDLIAQAKRAGASIIQHHFADLDPAVVAEVQAAGIAVWAWPPADRAEALVAWRSGAIGLMGDDVAAIVAVLAENAG</sequence>
<dbReference type="EMBL" id="JACRAF010000057">
    <property type="protein sequence ID" value="MBI4923489.1"/>
    <property type="molecule type" value="Genomic_DNA"/>
</dbReference>
<dbReference type="Pfam" id="PF03009">
    <property type="entry name" value="GDPD"/>
    <property type="match status" value="1"/>
</dbReference>
<dbReference type="SUPFAM" id="SSF51695">
    <property type="entry name" value="PLC-like phosphodiesterases"/>
    <property type="match status" value="1"/>
</dbReference>